<keyword evidence="6 8" id="KW-0687">Ribonucleoprotein</keyword>
<dbReference type="InterPro" id="IPR002583">
    <property type="entry name" value="Ribosomal_bS20"/>
</dbReference>
<organism evidence="9 10">
    <name type="scientific">Alkalicaulis satelles</name>
    <dbReference type="NCBI Taxonomy" id="2609175"/>
    <lineage>
        <taxon>Bacteria</taxon>
        <taxon>Pseudomonadati</taxon>
        <taxon>Pseudomonadota</taxon>
        <taxon>Alphaproteobacteria</taxon>
        <taxon>Maricaulales</taxon>
        <taxon>Maricaulaceae</taxon>
        <taxon>Alkalicaulis</taxon>
    </lineage>
</organism>
<evidence type="ECO:0000256" key="3">
    <source>
        <dbReference type="ARBA" id="ARBA00022730"/>
    </source>
</evidence>
<reference evidence="9 10" key="1">
    <citation type="submission" date="2019-09" db="EMBL/GenBank/DDBJ databases">
        <authorList>
            <person name="Kevbrin V."/>
            <person name="Grouzdev D.S."/>
        </authorList>
    </citation>
    <scope>NUCLEOTIDE SEQUENCE [LARGE SCALE GENOMIC DNA]</scope>
    <source>
        <strain evidence="9 10">G-192</strain>
    </source>
</reference>
<protein>
    <recommendedName>
        <fullName evidence="7 8">Small ribosomal subunit protein bS20</fullName>
    </recommendedName>
</protein>
<evidence type="ECO:0000256" key="5">
    <source>
        <dbReference type="ARBA" id="ARBA00022980"/>
    </source>
</evidence>
<dbReference type="GO" id="GO:0003735">
    <property type="term" value="F:structural constituent of ribosome"/>
    <property type="evidence" value="ECO:0007669"/>
    <property type="project" value="InterPro"/>
</dbReference>
<keyword evidence="4 8" id="KW-0694">RNA-binding</keyword>
<dbReference type="PANTHER" id="PTHR33398">
    <property type="entry name" value="30S RIBOSOMAL PROTEIN S20"/>
    <property type="match status" value="1"/>
</dbReference>
<name>A0A5M6ZCM0_9PROT</name>
<dbReference type="Proteomes" id="UP000325122">
    <property type="component" value="Unassembled WGS sequence"/>
</dbReference>
<evidence type="ECO:0000256" key="8">
    <source>
        <dbReference type="HAMAP-Rule" id="MF_00500"/>
    </source>
</evidence>
<evidence type="ECO:0000313" key="9">
    <source>
        <dbReference type="EMBL" id="KAA5802429.1"/>
    </source>
</evidence>
<gene>
    <name evidence="8" type="primary">rpsT</name>
    <name evidence="9" type="ORF">F1654_11455</name>
</gene>
<dbReference type="EMBL" id="VWOJ01000003">
    <property type="protein sequence ID" value="KAA5802429.1"/>
    <property type="molecule type" value="Genomic_DNA"/>
</dbReference>
<comment type="caution">
    <text evidence="9">The sequence shown here is derived from an EMBL/GenBank/DDBJ whole genome shotgun (WGS) entry which is preliminary data.</text>
</comment>
<evidence type="ECO:0000256" key="6">
    <source>
        <dbReference type="ARBA" id="ARBA00023274"/>
    </source>
</evidence>
<dbReference type="RefSeq" id="WP_150023679.1">
    <property type="nucleotide sequence ID" value="NZ_VWOJ01000003.1"/>
</dbReference>
<evidence type="ECO:0000256" key="2">
    <source>
        <dbReference type="ARBA" id="ARBA00007634"/>
    </source>
</evidence>
<dbReference type="InterPro" id="IPR036510">
    <property type="entry name" value="Ribosomal_bS20_sf"/>
</dbReference>
<sequence length="89" mass="9789">MANTASAKKMVRKIERRTALNKARRSRMRTFVKKLELAVAAGDQDAAKTALRTAESEVMKAVSNGVIHKNTGSRKVSRMTARVKAMTAK</sequence>
<evidence type="ECO:0000256" key="4">
    <source>
        <dbReference type="ARBA" id="ARBA00022884"/>
    </source>
</evidence>
<dbReference type="GO" id="GO:0005829">
    <property type="term" value="C:cytosol"/>
    <property type="evidence" value="ECO:0007669"/>
    <property type="project" value="TreeGrafter"/>
</dbReference>
<dbReference type="FunFam" id="1.20.58.110:FF:000001">
    <property type="entry name" value="30S ribosomal protein S20"/>
    <property type="match status" value="1"/>
</dbReference>
<comment type="function">
    <text evidence="1 8">Binds directly to 16S ribosomal RNA.</text>
</comment>
<keyword evidence="10" id="KW-1185">Reference proteome</keyword>
<dbReference type="PANTHER" id="PTHR33398:SF1">
    <property type="entry name" value="SMALL RIBOSOMAL SUBUNIT PROTEIN BS20C"/>
    <property type="match status" value="1"/>
</dbReference>
<evidence type="ECO:0000313" key="10">
    <source>
        <dbReference type="Proteomes" id="UP000325122"/>
    </source>
</evidence>
<proteinExistence type="inferred from homology"/>
<dbReference type="GO" id="GO:0015935">
    <property type="term" value="C:small ribosomal subunit"/>
    <property type="evidence" value="ECO:0007669"/>
    <property type="project" value="TreeGrafter"/>
</dbReference>
<dbReference type="GO" id="GO:0070181">
    <property type="term" value="F:small ribosomal subunit rRNA binding"/>
    <property type="evidence" value="ECO:0007669"/>
    <property type="project" value="TreeGrafter"/>
</dbReference>
<accession>A0A5M6ZCM0</accession>
<dbReference type="AlphaFoldDB" id="A0A5M6ZCM0"/>
<dbReference type="Gene3D" id="1.20.58.110">
    <property type="entry name" value="Ribosomal protein S20"/>
    <property type="match status" value="1"/>
</dbReference>
<evidence type="ECO:0000256" key="7">
    <source>
        <dbReference type="ARBA" id="ARBA00035136"/>
    </source>
</evidence>
<dbReference type="NCBIfam" id="TIGR00029">
    <property type="entry name" value="S20"/>
    <property type="match status" value="1"/>
</dbReference>
<keyword evidence="3 8" id="KW-0699">rRNA-binding</keyword>
<dbReference type="HAMAP" id="MF_00500">
    <property type="entry name" value="Ribosomal_bS20"/>
    <property type="match status" value="1"/>
</dbReference>
<dbReference type="GO" id="GO:0006412">
    <property type="term" value="P:translation"/>
    <property type="evidence" value="ECO:0007669"/>
    <property type="project" value="UniProtKB-UniRule"/>
</dbReference>
<comment type="similarity">
    <text evidence="2 8">Belongs to the bacterial ribosomal protein bS20 family.</text>
</comment>
<evidence type="ECO:0000256" key="1">
    <source>
        <dbReference type="ARBA" id="ARBA00003134"/>
    </source>
</evidence>
<dbReference type="Pfam" id="PF01649">
    <property type="entry name" value="Ribosomal_S20p"/>
    <property type="match status" value="1"/>
</dbReference>
<dbReference type="SUPFAM" id="SSF46992">
    <property type="entry name" value="Ribosomal protein S20"/>
    <property type="match status" value="1"/>
</dbReference>
<keyword evidence="5 8" id="KW-0689">Ribosomal protein</keyword>